<evidence type="ECO:0000256" key="7">
    <source>
        <dbReference type="ARBA" id="ARBA00023141"/>
    </source>
</evidence>
<accession>A0ABW3UFV7</accession>
<sequence length="235" mass="25679">MTSVKICGLKDVQTVQSILHLPIDHIGFLFAKSKRQVTPQQAGELIRVITDWKSSGKAAPLTVGVLVNPSREELADVLKEAPLDILQLHGHETPEECRWIKNVFPGIRLWKVVSVTNVRQGDEHESPQSSKDVIAAQLDPFKDVVDAILLDTFDPVYGGGSGKTFAWETIPPYQEWSRSAGVPLLVAGGLHADNVGELLDAYTPDGVDVSSGVETEGVKDIAKITSFVERVKHRV</sequence>
<evidence type="ECO:0000259" key="10">
    <source>
        <dbReference type="Pfam" id="PF00697"/>
    </source>
</evidence>
<evidence type="ECO:0000256" key="3">
    <source>
        <dbReference type="ARBA" id="ARBA00012572"/>
    </source>
</evidence>
<dbReference type="GO" id="GO:0016853">
    <property type="term" value="F:isomerase activity"/>
    <property type="evidence" value="ECO:0007669"/>
    <property type="project" value="UniProtKB-KW"/>
</dbReference>
<dbReference type="Proteomes" id="UP001597180">
    <property type="component" value="Unassembled WGS sequence"/>
</dbReference>
<dbReference type="PANTHER" id="PTHR42894">
    <property type="entry name" value="N-(5'-PHOSPHORIBOSYL)ANTHRANILATE ISOMERASE"/>
    <property type="match status" value="1"/>
</dbReference>
<dbReference type="InterPro" id="IPR001240">
    <property type="entry name" value="PRAI_dom"/>
</dbReference>
<proteinExistence type="inferred from homology"/>
<name>A0ABW3UFV7_9BACL</name>
<dbReference type="SUPFAM" id="SSF51366">
    <property type="entry name" value="Ribulose-phoshate binding barrel"/>
    <property type="match status" value="1"/>
</dbReference>
<evidence type="ECO:0000256" key="8">
    <source>
        <dbReference type="ARBA" id="ARBA00023235"/>
    </source>
</evidence>
<keyword evidence="5 9" id="KW-0028">Amino-acid biosynthesis</keyword>
<dbReference type="Pfam" id="PF00697">
    <property type="entry name" value="PRAI"/>
    <property type="match status" value="1"/>
</dbReference>
<feature type="domain" description="N-(5'phosphoribosyl) anthranilate isomerase (PRAI)" evidence="10">
    <location>
        <begin position="4"/>
        <end position="229"/>
    </location>
</feature>
<comment type="caution">
    <text evidence="11">The sequence shown here is derived from an EMBL/GenBank/DDBJ whole genome shotgun (WGS) entry which is preliminary data.</text>
</comment>
<comment type="pathway">
    <text evidence="2 9">Amino-acid biosynthesis; L-tryptophan biosynthesis; L-tryptophan from chorismate: step 3/5.</text>
</comment>
<dbReference type="InterPro" id="IPR013785">
    <property type="entry name" value="Aldolase_TIM"/>
</dbReference>
<dbReference type="InterPro" id="IPR011060">
    <property type="entry name" value="RibuloseP-bd_barrel"/>
</dbReference>
<dbReference type="Gene3D" id="3.20.20.70">
    <property type="entry name" value="Aldolase class I"/>
    <property type="match status" value="1"/>
</dbReference>
<dbReference type="RefSeq" id="WP_079910675.1">
    <property type="nucleotide sequence ID" value="NZ_BAABJG010000011.1"/>
</dbReference>
<keyword evidence="8 9" id="KW-0413">Isomerase</keyword>
<evidence type="ECO:0000256" key="4">
    <source>
        <dbReference type="ARBA" id="ARBA00022272"/>
    </source>
</evidence>
<comment type="catalytic activity">
    <reaction evidence="1 9">
        <text>N-(5-phospho-beta-D-ribosyl)anthranilate = 1-(2-carboxyphenylamino)-1-deoxy-D-ribulose 5-phosphate</text>
        <dbReference type="Rhea" id="RHEA:21540"/>
        <dbReference type="ChEBI" id="CHEBI:18277"/>
        <dbReference type="ChEBI" id="CHEBI:58613"/>
        <dbReference type="EC" id="5.3.1.24"/>
    </reaction>
</comment>
<keyword evidence="12" id="KW-1185">Reference proteome</keyword>
<protein>
    <recommendedName>
        <fullName evidence="4 9">N-(5'-phosphoribosyl)anthranilate isomerase</fullName>
        <shortName evidence="9">PRAI</shortName>
        <ecNumber evidence="3 9">5.3.1.24</ecNumber>
    </recommendedName>
</protein>
<dbReference type="CDD" id="cd00405">
    <property type="entry name" value="PRAI"/>
    <property type="match status" value="1"/>
</dbReference>
<evidence type="ECO:0000256" key="6">
    <source>
        <dbReference type="ARBA" id="ARBA00022822"/>
    </source>
</evidence>
<evidence type="ECO:0000313" key="12">
    <source>
        <dbReference type="Proteomes" id="UP001597180"/>
    </source>
</evidence>
<evidence type="ECO:0000256" key="2">
    <source>
        <dbReference type="ARBA" id="ARBA00004664"/>
    </source>
</evidence>
<gene>
    <name evidence="9" type="primary">trpF</name>
    <name evidence="11" type="ORF">ACFQ4B_01250</name>
</gene>
<dbReference type="EMBL" id="JBHTLU010000005">
    <property type="protein sequence ID" value="MFD1218730.1"/>
    <property type="molecule type" value="Genomic_DNA"/>
</dbReference>
<dbReference type="InterPro" id="IPR044643">
    <property type="entry name" value="TrpF_fam"/>
</dbReference>
<dbReference type="EC" id="5.3.1.24" evidence="3 9"/>
<dbReference type="HAMAP" id="MF_00135">
    <property type="entry name" value="PRAI"/>
    <property type="match status" value="1"/>
</dbReference>
<reference evidence="12" key="1">
    <citation type="journal article" date="2019" name="Int. J. Syst. Evol. Microbiol.">
        <title>The Global Catalogue of Microorganisms (GCM) 10K type strain sequencing project: providing services to taxonomists for standard genome sequencing and annotation.</title>
        <authorList>
            <consortium name="The Broad Institute Genomics Platform"/>
            <consortium name="The Broad Institute Genome Sequencing Center for Infectious Disease"/>
            <person name="Wu L."/>
            <person name="Ma J."/>
        </authorList>
    </citation>
    <scope>NUCLEOTIDE SEQUENCE [LARGE SCALE GENOMIC DNA]</scope>
    <source>
        <strain evidence="12">CCUG 53270</strain>
    </source>
</reference>
<comment type="similarity">
    <text evidence="9">Belongs to the TrpF family.</text>
</comment>
<keyword evidence="7 9" id="KW-0057">Aromatic amino acid biosynthesis</keyword>
<evidence type="ECO:0000256" key="5">
    <source>
        <dbReference type="ARBA" id="ARBA00022605"/>
    </source>
</evidence>
<organism evidence="11 12">
    <name type="scientific">Paenibacillus vulneris</name>
    <dbReference type="NCBI Taxonomy" id="1133364"/>
    <lineage>
        <taxon>Bacteria</taxon>
        <taxon>Bacillati</taxon>
        <taxon>Bacillota</taxon>
        <taxon>Bacilli</taxon>
        <taxon>Bacillales</taxon>
        <taxon>Paenibacillaceae</taxon>
        <taxon>Paenibacillus</taxon>
    </lineage>
</organism>
<evidence type="ECO:0000256" key="9">
    <source>
        <dbReference type="HAMAP-Rule" id="MF_00135"/>
    </source>
</evidence>
<evidence type="ECO:0000313" key="11">
    <source>
        <dbReference type="EMBL" id="MFD1218730.1"/>
    </source>
</evidence>
<dbReference type="PANTHER" id="PTHR42894:SF1">
    <property type="entry name" value="N-(5'-PHOSPHORIBOSYL)ANTHRANILATE ISOMERASE"/>
    <property type="match status" value="1"/>
</dbReference>
<evidence type="ECO:0000256" key="1">
    <source>
        <dbReference type="ARBA" id="ARBA00001164"/>
    </source>
</evidence>
<keyword evidence="6 9" id="KW-0822">Tryptophan biosynthesis</keyword>